<feature type="compositionally biased region" description="Polar residues" evidence="1">
    <location>
        <begin position="13"/>
        <end position="27"/>
    </location>
</feature>
<gene>
    <name evidence="2" type="ORF">KC01_LOCUS21937</name>
</gene>
<dbReference type="EMBL" id="OZ035824">
    <property type="protein sequence ID" value="CAL1592722.1"/>
    <property type="molecule type" value="Genomic_DNA"/>
</dbReference>
<feature type="region of interest" description="Disordered" evidence="1">
    <location>
        <begin position="1"/>
        <end position="69"/>
    </location>
</feature>
<protein>
    <submittedName>
        <fullName evidence="2">Uncharacterized protein</fullName>
    </submittedName>
</protein>
<name>A0AAV2L014_KNICA</name>
<sequence length="69" mass="7593">MWPRAERFDRRSLGSQGSEGENVSLHHSQLDPRRLLPPSSSSSSGSSSGSSPRRNLIVDPRTPKFCSRA</sequence>
<evidence type="ECO:0000256" key="1">
    <source>
        <dbReference type="SAM" id="MobiDB-lite"/>
    </source>
</evidence>
<evidence type="ECO:0000313" key="3">
    <source>
        <dbReference type="Proteomes" id="UP001497482"/>
    </source>
</evidence>
<dbReference type="Proteomes" id="UP001497482">
    <property type="component" value="Chromosome 2"/>
</dbReference>
<feature type="compositionally biased region" description="Basic and acidic residues" evidence="1">
    <location>
        <begin position="1"/>
        <end position="12"/>
    </location>
</feature>
<dbReference type="AlphaFoldDB" id="A0AAV2L014"/>
<reference evidence="2 3" key="1">
    <citation type="submission" date="2024-04" db="EMBL/GenBank/DDBJ databases">
        <authorList>
            <person name="Waldvogel A.-M."/>
            <person name="Schoenle A."/>
        </authorList>
    </citation>
    <scope>NUCLEOTIDE SEQUENCE [LARGE SCALE GENOMIC DNA]</scope>
</reference>
<proteinExistence type="predicted"/>
<keyword evidence="3" id="KW-1185">Reference proteome</keyword>
<accession>A0AAV2L014</accession>
<evidence type="ECO:0000313" key="2">
    <source>
        <dbReference type="EMBL" id="CAL1592722.1"/>
    </source>
</evidence>
<organism evidence="2 3">
    <name type="scientific">Knipowitschia caucasica</name>
    <name type="common">Caucasian dwarf goby</name>
    <name type="synonym">Pomatoschistus caucasicus</name>
    <dbReference type="NCBI Taxonomy" id="637954"/>
    <lineage>
        <taxon>Eukaryota</taxon>
        <taxon>Metazoa</taxon>
        <taxon>Chordata</taxon>
        <taxon>Craniata</taxon>
        <taxon>Vertebrata</taxon>
        <taxon>Euteleostomi</taxon>
        <taxon>Actinopterygii</taxon>
        <taxon>Neopterygii</taxon>
        <taxon>Teleostei</taxon>
        <taxon>Neoteleostei</taxon>
        <taxon>Acanthomorphata</taxon>
        <taxon>Gobiaria</taxon>
        <taxon>Gobiiformes</taxon>
        <taxon>Gobioidei</taxon>
        <taxon>Gobiidae</taxon>
        <taxon>Gobiinae</taxon>
        <taxon>Knipowitschia</taxon>
    </lineage>
</organism>
<feature type="compositionally biased region" description="Low complexity" evidence="1">
    <location>
        <begin position="36"/>
        <end position="54"/>
    </location>
</feature>